<evidence type="ECO:0000259" key="8">
    <source>
        <dbReference type="Pfam" id="PF00892"/>
    </source>
</evidence>
<evidence type="ECO:0000256" key="6">
    <source>
        <dbReference type="SAM" id="MobiDB-lite"/>
    </source>
</evidence>
<keyword evidence="3 7" id="KW-0812">Transmembrane</keyword>
<keyword evidence="5 7" id="KW-0472">Membrane</keyword>
<dbReference type="Proteomes" id="UP000184471">
    <property type="component" value="Unassembled WGS sequence"/>
</dbReference>
<accession>A0A1M5HMF9</accession>
<dbReference type="AlphaFoldDB" id="A0A1M5HMF9"/>
<dbReference type="InterPro" id="IPR000620">
    <property type="entry name" value="EamA_dom"/>
</dbReference>
<feature type="domain" description="EamA" evidence="8">
    <location>
        <begin position="155"/>
        <end position="297"/>
    </location>
</feature>
<feature type="transmembrane region" description="Helical" evidence="7">
    <location>
        <begin position="281"/>
        <end position="300"/>
    </location>
</feature>
<comment type="subcellular location">
    <subcellularLocation>
        <location evidence="1">Membrane</location>
        <topology evidence="1">Multi-pass membrane protein</topology>
    </subcellularLocation>
</comment>
<dbReference type="PANTHER" id="PTHR32322">
    <property type="entry name" value="INNER MEMBRANE TRANSPORTER"/>
    <property type="match status" value="1"/>
</dbReference>
<dbReference type="OrthoDB" id="154915at2"/>
<keyword evidence="10" id="KW-1185">Reference proteome</keyword>
<dbReference type="Pfam" id="PF00892">
    <property type="entry name" value="EamA"/>
    <property type="match status" value="2"/>
</dbReference>
<feature type="transmembrane region" description="Helical" evidence="7">
    <location>
        <begin position="38"/>
        <end position="61"/>
    </location>
</feature>
<organism evidence="9 10">
    <name type="scientific">Geodermatophilus nigrescens</name>
    <dbReference type="NCBI Taxonomy" id="1070870"/>
    <lineage>
        <taxon>Bacteria</taxon>
        <taxon>Bacillati</taxon>
        <taxon>Actinomycetota</taxon>
        <taxon>Actinomycetes</taxon>
        <taxon>Geodermatophilales</taxon>
        <taxon>Geodermatophilaceae</taxon>
        <taxon>Geodermatophilus</taxon>
    </lineage>
</organism>
<evidence type="ECO:0000256" key="2">
    <source>
        <dbReference type="ARBA" id="ARBA00007362"/>
    </source>
</evidence>
<proteinExistence type="inferred from homology"/>
<feature type="transmembrane region" description="Helical" evidence="7">
    <location>
        <begin position="127"/>
        <end position="150"/>
    </location>
</feature>
<feature type="transmembrane region" description="Helical" evidence="7">
    <location>
        <begin position="185"/>
        <end position="205"/>
    </location>
</feature>
<dbReference type="InterPro" id="IPR037185">
    <property type="entry name" value="EmrE-like"/>
</dbReference>
<evidence type="ECO:0000256" key="7">
    <source>
        <dbReference type="SAM" id="Phobius"/>
    </source>
</evidence>
<evidence type="ECO:0000256" key="4">
    <source>
        <dbReference type="ARBA" id="ARBA00022989"/>
    </source>
</evidence>
<dbReference type="PANTHER" id="PTHR32322:SF2">
    <property type="entry name" value="EAMA DOMAIN-CONTAINING PROTEIN"/>
    <property type="match status" value="1"/>
</dbReference>
<evidence type="ECO:0000256" key="1">
    <source>
        <dbReference type="ARBA" id="ARBA00004141"/>
    </source>
</evidence>
<reference evidence="9 10" key="1">
    <citation type="submission" date="2016-11" db="EMBL/GenBank/DDBJ databases">
        <authorList>
            <person name="Jaros S."/>
            <person name="Januszkiewicz K."/>
            <person name="Wedrychowicz H."/>
        </authorList>
    </citation>
    <scope>NUCLEOTIDE SEQUENCE [LARGE SCALE GENOMIC DNA]</scope>
    <source>
        <strain evidence="9 10">DSM 45408</strain>
    </source>
</reference>
<feature type="transmembrane region" description="Helical" evidence="7">
    <location>
        <begin position="225"/>
        <end position="248"/>
    </location>
</feature>
<feature type="transmembrane region" description="Helical" evidence="7">
    <location>
        <begin position="156"/>
        <end position="173"/>
    </location>
</feature>
<dbReference type="GO" id="GO:0016020">
    <property type="term" value="C:membrane"/>
    <property type="evidence" value="ECO:0007669"/>
    <property type="project" value="UniProtKB-SubCell"/>
</dbReference>
<evidence type="ECO:0000313" key="10">
    <source>
        <dbReference type="Proteomes" id="UP000184471"/>
    </source>
</evidence>
<feature type="compositionally biased region" description="Pro residues" evidence="6">
    <location>
        <begin position="304"/>
        <end position="316"/>
    </location>
</feature>
<feature type="transmembrane region" description="Helical" evidence="7">
    <location>
        <begin position="255"/>
        <end position="275"/>
    </location>
</feature>
<protein>
    <submittedName>
        <fullName evidence="9">Threonine/homoserine efflux transporter RhtA</fullName>
    </submittedName>
</protein>
<dbReference type="InterPro" id="IPR050638">
    <property type="entry name" value="AA-Vitamin_Transporters"/>
</dbReference>
<dbReference type="RefSeq" id="WP_073419724.1">
    <property type="nucleotide sequence ID" value="NZ_FQVX01000002.1"/>
</dbReference>
<evidence type="ECO:0000256" key="5">
    <source>
        <dbReference type="ARBA" id="ARBA00023136"/>
    </source>
</evidence>
<gene>
    <name evidence="9" type="ORF">SAMN05444351_1652</name>
</gene>
<name>A0A1M5HMF9_9ACTN</name>
<dbReference type="SUPFAM" id="SSF103481">
    <property type="entry name" value="Multidrug resistance efflux transporter EmrE"/>
    <property type="match status" value="2"/>
</dbReference>
<evidence type="ECO:0000313" key="9">
    <source>
        <dbReference type="EMBL" id="SHG17012.1"/>
    </source>
</evidence>
<dbReference type="EMBL" id="FQVX01000002">
    <property type="protein sequence ID" value="SHG17012.1"/>
    <property type="molecule type" value="Genomic_DNA"/>
</dbReference>
<dbReference type="STRING" id="1070870.SAMN05444351_1652"/>
<evidence type="ECO:0000256" key="3">
    <source>
        <dbReference type="ARBA" id="ARBA00022692"/>
    </source>
</evidence>
<keyword evidence="4 7" id="KW-1133">Transmembrane helix</keyword>
<comment type="similarity">
    <text evidence="2">Belongs to the EamA transporter family.</text>
</comment>
<feature type="domain" description="EamA" evidence="8">
    <location>
        <begin position="10"/>
        <end position="144"/>
    </location>
</feature>
<sequence>MPGRRTGAVGLLLALLSAAAFGTSGVFATALMDAGWSAGAAVTARLGIAALVMTVPAVVALRGRWHLLRADVLGVLRYGALAVALPQLAYFLAVGRLSVGVALLLEYSAVVVVVLWTWALHGQRPSALTGAGVVVALAGLVLVLDVVSGARLDPLGVLWGLVAACGLAAYFLLSARTEGALPPLVSAWAGLAVGALVVGAAALVGVVPWRTSAAGVELAGWSTSWLVPVLGLSLVAAALAYVTGIAAVRRLGSRVASFVGLSEVLFAVAAAWLALGQQPGAVQLVGGVVVLAGIVLVRVGERPPAAPAPSPDPVPAAPRARG</sequence>
<feature type="region of interest" description="Disordered" evidence="6">
    <location>
        <begin position="303"/>
        <end position="322"/>
    </location>
</feature>
<feature type="transmembrane region" description="Helical" evidence="7">
    <location>
        <begin position="73"/>
        <end position="93"/>
    </location>
</feature>
<feature type="transmembrane region" description="Helical" evidence="7">
    <location>
        <begin position="99"/>
        <end position="120"/>
    </location>
</feature>